<dbReference type="EMBL" id="FN653018">
    <property type="protein sequence ID" value="CBY21863.1"/>
    <property type="molecule type" value="Genomic_DNA"/>
</dbReference>
<evidence type="ECO:0000256" key="2">
    <source>
        <dbReference type="SAM" id="Phobius"/>
    </source>
</evidence>
<feature type="compositionally biased region" description="Acidic residues" evidence="1">
    <location>
        <begin position="32"/>
        <end position="42"/>
    </location>
</feature>
<proteinExistence type="predicted"/>
<evidence type="ECO:0000313" key="3">
    <source>
        <dbReference type="EMBL" id="CBY21863.1"/>
    </source>
</evidence>
<keyword evidence="2" id="KW-0812">Transmembrane</keyword>
<sequence>MKKSSVTKRYTMDSDLDWVLENDNGTYSELSPSEEIDGDVDTDPGFQTDCDSVLRTSRIYDALYEQDIYVPEVALQRRSARTPPVSRRTSSNISIRRTAPGPSAAKRNDPLYHSEYDHEEYVQHDVPAVSGWGENIIKILEGTPLEVPTDEIRLLIEYLYSIFIIGLYVITALYIFILQHIF</sequence>
<accession>E4WWX1</accession>
<feature type="region of interest" description="Disordered" evidence="1">
    <location>
        <begin position="23"/>
        <end position="42"/>
    </location>
</feature>
<organism evidence="3">
    <name type="scientific">Oikopleura dioica</name>
    <name type="common">Tunicate</name>
    <dbReference type="NCBI Taxonomy" id="34765"/>
    <lineage>
        <taxon>Eukaryota</taxon>
        <taxon>Metazoa</taxon>
        <taxon>Chordata</taxon>
        <taxon>Tunicata</taxon>
        <taxon>Appendicularia</taxon>
        <taxon>Copelata</taxon>
        <taxon>Oikopleuridae</taxon>
        <taxon>Oikopleura</taxon>
    </lineage>
</organism>
<feature type="compositionally biased region" description="Low complexity" evidence="1">
    <location>
        <begin position="86"/>
        <end position="98"/>
    </location>
</feature>
<dbReference type="Proteomes" id="UP000001307">
    <property type="component" value="Unassembled WGS sequence"/>
</dbReference>
<gene>
    <name evidence="3" type="ORF">GSOID_T00011392001</name>
</gene>
<reference evidence="3" key="1">
    <citation type="journal article" date="2010" name="Science">
        <title>Plasticity of animal genome architecture unmasked by rapid evolution of a pelagic tunicate.</title>
        <authorList>
            <person name="Denoeud F."/>
            <person name="Henriet S."/>
            <person name="Mungpakdee S."/>
            <person name="Aury J.M."/>
            <person name="Da Silva C."/>
            <person name="Brinkmann H."/>
            <person name="Mikhaleva J."/>
            <person name="Olsen L.C."/>
            <person name="Jubin C."/>
            <person name="Canestro C."/>
            <person name="Bouquet J.M."/>
            <person name="Danks G."/>
            <person name="Poulain J."/>
            <person name="Campsteijn C."/>
            <person name="Adamski M."/>
            <person name="Cross I."/>
            <person name="Yadetie F."/>
            <person name="Muffato M."/>
            <person name="Louis A."/>
            <person name="Butcher S."/>
            <person name="Tsagkogeorga G."/>
            <person name="Konrad A."/>
            <person name="Singh S."/>
            <person name="Jensen M.F."/>
            <person name="Cong E.H."/>
            <person name="Eikeseth-Otteraa H."/>
            <person name="Noel B."/>
            <person name="Anthouard V."/>
            <person name="Porcel B.M."/>
            <person name="Kachouri-Lafond R."/>
            <person name="Nishino A."/>
            <person name="Ugolini M."/>
            <person name="Chourrout P."/>
            <person name="Nishida H."/>
            <person name="Aasland R."/>
            <person name="Huzurbazar S."/>
            <person name="Westhof E."/>
            <person name="Delsuc F."/>
            <person name="Lehrach H."/>
            <person name="Reinhardt R."/>
            <person name="Weissenbach J."/>
            <person name="Roy S.W."/>
            <person name="Artiguenave F."/>
            <person name="Postlethwait J.H."/>
            <person name="Manak J.R."/>
            <person name="Thompson E.M."/>
            <person name="Jaillon O."/>
            <person name="Du Pasquier L."/>
            <person name="Boudinot P."/>
            <person name="Liberles D.A."/>
            <person name="Volff J.N."/>
            <person name="Philippe H."/>
            <person name="Lenhard B."/>
            <person name="Roest Crollius H."/>
            <person name="Wincker P."/>
            <person name="Chourrout D."/>
        </authorList>
    </citation>
    <scope>NUCLEOTIDE SEQUENCE [LARGE SCALE GENOMIC DNA]</scope>
</reference>
<keyword evidence="4" id="KW-1185">Reference proteome</keyword>
<keyword evidence="2" id="KW-0472">Membrane</keyword>
<name>E4WWX1_OIKDI</name>
<dbReference type="AlphaFoldDB" id="E4WWX1"/>
<evidence type="ECO:0000313" key="4">
    <source>
        <dbReference type="Proteomes" id="UP000001307"/>
    </source>
</evidence>
<feature type="transmembrane region" description="Helical" evidence="2">
    <location>
        <begin position="158"/>
        <end position="177"/>
    </location>
</feature>
<protein>
    <submittedName>
        <fullName evidence="3">Uncharacterized protein</fullName>
    </submittedName>
</protein>
<feature type="region of interest" description="Disordered" evidence="1">
    <location>
        <begin position="80"/>
        <end position="108"/>
    </location>
</feature>
<dbReference type="InParanoid" id="E4WWX1"/>
<evidence type="ECO:0000256" key="1">
    <source>
        <dbReference type="SAM" id="MobiDB-lite"/>
    </source>
</evidence>
<keyword evidence="2" id="KW-1133">Transmembrane helix</keyword>